<proteinExistence type="predicted"/>
<name>A0A5R9GDE8_9BACL</name>
<dbReference type="Proteomes" id="UP000309676">
    <property type="component" value="Unassembled WGS sequence"/>
</dbReference>
<gene>
    <name evidence="2" type="ORF">FE782_25135</name>
</gene>
<feature type="domain" description="Glycosyl transferase family 1" evidence="1">
    <location>
        <begin position="231"/>
        <end position="386"/>
    </location>
</feature>
<keyword evidence="2" id="KW-0808">Transferase</keyword>
<dbReference type="GO" id="GO:0016757">
    <property type="term" value="F:glycosyltransferase activity"/>
    <property type="evidence" value="ECO:0007669"/>
    <property type="project" value="InterPro"/>
</dbReference>
<evidence type="ECO:0000313" key="3">
    <source>
        <dbReference type="Proteomes" id="UP000309676"/>
    </source>
</evidence>
<dbReference type="Pfam" id="PF00534">
    <property type="entry name" value="Glycos_transf_1"/>
    <property type="match status" value="1"/>
</dbReference>
<reference evidence="2 3" key="1">
    <citation type="submission" date="2019-05" db="EMBL/GenBank/DDBJ databases">
        <authorList>
            <person name="Narsing Rao M.P."/>
            <person name="Li W.J."/>
        </authorList>
    </citation>
    <scope>NUCLEOTIDE SEQUENCE [LARGE SCALE GENOMIC DNA]</scope>
    <source>
        <strain evidence="2 3">SYSU_K30003</strain>
    </source>
</reference>
<dbReference type="AlphaFoldDB" id="A0A5R9GDE8"/>
<keyword evidence="3" id="KW-1185">Reference proteome</keyword>
<dbReference type="Gene3D" id="3.40.50.2000">
    <property type="entry name" value="Glycogen Phosphorylase B"/>
    <property type="match status" value="2"/>
</dbReference>
<evidence type="ECO:0000313" key="2">
    <source>
        <dbReference type="EMBL" id="TLS49405.1"/>
    </source>
</evidence>
<comment type="caution">
    <text evidence="2">The sequence shown here is derived from an EMBL/GenBank/DDBJ whole genome shotgun (WGS) entry which is preliminary data.</text>
</comment>
<dbReference type="RefSeq" id="WP_138197122.1">
    <property type="nucleotide sequence ID" value="NZ_VCIW01000021.1"/>
</dbReference>
<evidence type="ECO:0000259" key="1">
    <source>
        <dbReference type="Pfam" id="PF00534"/>
    </source>
</evidence>
<dbReference type="OrthoDB" id="9813638at2"/>
<organism evidence="2 3">
    <name type="scientific">Paenibacillus antri</name>
    <dbReference type="NCBI Taxonomy" id="2582848"/>
    <lineage>
        <taxon>Bacteria</taxon>
        <taxon>Bacillati</taxon>
        <taxon>Bacillota</taxon>
        <taxon>Bacilli</taxon>
        <taxon>Bacillales</taxon>
        <taxon>Paenibacillaceae</taxon>
        <taxon>Paenibacillus</taxon>
    </lineage>
</organism>
<protein>
    <submittedName>
        <fullName evidence="2">Glycosyltransferase</fullName>
    </submittedName>
</protein>
<dbReference type="PANTHER" id="PTHR12526:SF630">
    <property type="entry name" value="GLYCOSYLTRANSFERASE"/>
    <property type="match status" value="1"/>
</dbReference>
<dbReference type="InterPro" id="IPR001296">
    <property type="entry name" value="Glyco_trans_1"/>
</dbReference>
<dbReference type="PANTHER" id="PTHR12526">
    <property type="entry name" value="GLYCOSYLTRANSFERASE"/>
    <property type="match status" value="1"/>
</dbReference>
<accession>A0A5R9GDE8</accession>
<dbReference type="SUPFAM" id="SSF53756">
    <property type="entry name" value="UDP-Glycosyltransferase/glycogen phosphorylase"/>
    <property type="match status" value="1"/>
</dbReference>
<dbReference type="CDD" id="cd03811">
    <property type="entry name" value="GT4_GT28_WabH-like"/>
    <property type="match status" value="1"/>
</dbReference>
<dbReference type="EMBL" id="VCIW01000021">
    <property type="protein sequence ID" value="TLS49405.1"/>
    <property type="molecule type" value="Genomic_DNA"/>
</dbReference>
<sequence length="410" mass="47221">MKKRILVTAYDLEIGGIERSLINMLEHFDYERFEVDLLLFSHTGDLVRLIPTRVNLLPENKRFSVFRKPLGQCLRDGQWFAVFTRLFCKYAAVWQARSRNLKEDAGYIQMQLIAKYVSMFLPKQQCRYDIAISYAWPHDYVADKVDADVKVGWIHTDYGELEIDNERDLKIWERFVHIASISEACTSSFVARYPTLAEKIVLVENINSPGFVKELADEAALPEEMRKDERQATFDIVSVGRLSFVKGFDLAIEALRLLHEKGYDDIRWFVVGYGGYEADLKRMIAAHRLQDSFRLVGKKSNPYPYIKACDLYVQPSRYEGKAVTVTEAQILHKPILITGYPTAHSQVEDGVDGRICELSAEGIAQGIEALYLDEEERRRLVRNVAQRDYGNSHELKKLYRVMARGEGAWG</sequence>